<evidence type="ECO:0000259" key="10">
    <source>
        <dbReference type="PROSITE" id="PS50835"/>
    </source>
</evidence>
<feature type="domain" description="Ig-like" evidence="10">
    <location>
        <begin position="148"/>
        <end position="232"/>
    </location>
</feature>
<sequence length="518" mass="58894">MCTLSLLCLIGILLIYVGAQRPDIVDEILPEVKQKTQTGYLNCTVVNKGSESVVQWSKKETVNGGNPILLSEDDKIVYQGNTVINEESGLRKYDMESRINGRRVTYMLVIRYLTEEDGGDYLCTIRIQGVQWPEWPKKIGKLTVQTAPQIQPSINSIYEKEIGSSLQLTCESHGNPHPNITWKREDGQELPTGGFQSRGATLNLTDIQRNDRGNYICVADNNVKPPDSFKVEVIVFFQPSCRPVQSAVGQAKNRRFNAKLECIVAGYPQPSMKWMKETENGKLIEIDDDDKYDTTKQFSSQLQNDEFWYTLLVKNVQATDYTNYYCVGTNKYGDGETTISLFAAPQIQPNINSIYEKEIGSSLQLTCEAHGNPYPNITWKRENGEELSTGVFQSRLNLTDIQRHDRGNYICEADNNVEPPDTFKVELIVFLKPSCRPVQSMIGQAKNRTFNATLECIVAGYPQPSAKWMKESENGTLTEIDDYDKYDINKQFSSLLQNDEFWYTLLVKYVQATDYTNY</sequence>
<feature type="domain" description="Ig-like" evidence="10">
    <location>
        <begin position="22"/>
        <end position="125"/>
    </location>
</feature>
<dbReference type="PANTHER" id="PTHR12231:SF253">
    <property type="entry name" value="DPR-INTERACTING PROTEIN ETA, ISOFORM B-RELATED"/>
    <property type="match status" value="1"/>
</dbReference>
<dbReference type="InterPro" id="IPR036179">
    <property type="entry name" value="Ig-like_dom_sf"/>
</dbReference>
<dbReference type="InterPro" id="IPR013783">
    <property type="entry name" value="Ig-like_fold"/>
</dbReference>
<evidence type="ECO:0000256" key="1">
    <source>
        <dbReference type="ARBA" id="ARBA00004236"/>
    </source>
</evidence>
<dbReference type="PANTHER" id="PTHR12231">
    <property type="entry name" value="CTX-RELATED TYPE I TRANSMEMBRANE PROTEIN"/>
    <property type="match status" value="1"/>
</dbReference>
<evidence type="ECO:0000256" key="3">
    <source>
        <dbReference type="ARBA" id="ARBA00022729"/>
    </source>
</evidence>
<evidence type="ECO:0000256" key="2">
    <source>
        <dbReference type="ARBA" id="ARBA00022475"/>
    </source>
</evidence>
<dbReference type="Pfam" id="PF13927">
    <property type="entry name" value="Ig_3"/>
    <property type="match status" value="2"/>
</dbReference>
<feature type="domain" description="Ig-like" evidence="10">
    <location>
        <begin position="433"/>
        <end position="518"/>
    </location>
</feature>
<proteinExistence type="predicted"/>
<evidence type="ECO:0000256" key="7">
    <source>
        <dbReference type="ARBA" id="ARBA00023180"/>
    </source>
</evidence>
<comment type="subcellular location">
    <subcellularLocation>
        <location evidence="1">Cell membrane</location>
    </subcellularLocation>
</comment>
<accession>A0A8W8L6U2</accession>
<dbReference type="Pfam" id="PF07679">
    <property type="entry name" value="I-set"/>
    <property type="match status" value="1"/>
</dbReference>
<feature type="domain" description="Ig-like" evidence="10">
    <location>
        <begin position="239"/>
        <end position="340"/>
    </location>
</feature>
<evidence type="ECO:0000256" key="4">
    <source>
        <dbReference type="ARBA" id="ARBA00022737"/>
    </source>
</evidence>
<evidence type="ECO:0000256" key="5">
    <source>
        <dbReference type="ARBA" id="ARBA00023136"/>
    </source>
</evidence>
<dbReference type="AlphaFoldDB" id="A0A8W8L6U2"/>
<keyword evidence="7" id="KW-0325">Glycoprotein</keyword>
<dbReference type="Proteomes" id="UP000005408">
    <property type="component" value="Unassembled WGS sequence"/>
</dbReference>
<keyword evidence="6" id="KW-1015">Disulfide bond</keyword>
<protein>
    <recommendedName>
        <fullName evidence="10">Ig-like domain-containing protein</fullName>
    </recommendedName>
</protein>
<dbReference type="InterPro" id="IPR007110">
    <property type="entry name" value="Ig-like_dom"/>
</dbReference>
<dbReference type="Gene3D" id="2.60.40.10">
    <property type="entry name" value="Immunoglobulins"/>
    <property type="match status" value="5"/>
</dbReference>
<evidence type="ECO:0000313" key="12">
    <source>
        <dbReference type="Proteomes" id="UP000005408"/>
    </source>
</evidence>
<keyword evidence="3 9" id="KW-0732">Signal</keyword>
<dbReference type="FunFam" id="2.60.40.10:FF:000328">
    <property type="entry name" value="CLUMA_CG000981, isoform A"/>
    <property type="match status" value="1"/>
</dbReference>
<evidence type="ECO:0000256" key="8">
    <source>
        <dbReference type="ARBA" id="ARBA00023319"/>
    </source>
</evidence>
<keyword evidence="5" id="KW-0472">Membrane</keyword>
<keyword evidence="2" id="KW-1003">Cell membrane</keyword>
<feature type="signal peptide" evidence="9">
    <location>
        <begin position="1"/>
        <end position="19"/>
    </location>
</feature>
<name>A0A8W8L6U2_MAGGI</name>
<evidence type="ECO:0000256" key="9">
    <source>
        <dbReference type="SAM" id="SignalP"/>
    </source>
</evidence>
<dbReference type="InterPro" id="IPR013098">
    <property type="entry name" value="Ig_I-set"/>
</dbReference>
<feature type="domain" description="Ig-like" evidence="10">
    <location>
        <begin position="345"/>
        <end position="426"/>
    </location>
</feature>
<dbReference type="PROSITE" id="PS50835">
    <property type="entry name" value="IG_LIKE"/>
    <property type="match status" value="5"/>
</dbReference>
<dbReference type="EnsemblMetazoa" id="G26945.1">
    <property type="protein sequence ID" value="G26945.1:cds"/>
    <property type="gene ID" value="G26945"/>
</dbReference>
<keyword evidence="12" id="KW-1185">Reference proteome</keyword>
<dbReference type="GO" id="GO:0043005">
    <property type="term" value="C:neuron projection"/>
    <property type="evidence" value="ECO:0007669"/>
    <property type="project" value="TreeGrafter"/>
</dbReference>
<keyword evidence="8" id="KW-0393">Immunoglobulin domain</keyword>
<dbReference type="SMART" id="SM00408">
    <property type="entry name" value="IGc2"/>
    <property type="match status" value="3"/>
</dbReference>
<reference evidence="11" key="1">
    <citation type="submission" date="2022-08" db="UniProtKB">
        <authorList>
            <consortium name="EnsemblMetazoa"/>
        </authorList>
    </citation>
    <scope>IDENTIFICATION</scope>
    <source>
        <strain evidence="11">05x7-T-G4-1.051#20</strain>
    </source>
</reference>
<dbReference type="InterPro" id="IPR003599">
    <property type="entry name" value="Ig_sub"/>
</dbReference>
<dbReference type="GO" id="GO:0005886">
    <property type="term" value="C:plasma membrane"/>
    <property type="evidence" value="ECO:0007669"/>
    <property type="project" value="UniProtKB-SubCell"/>
</dbReference>
<evidence type="ECO:0000256" key="6">
    <source>
        <dbReference type="ARBA" id="ARBA00023157"/>
    </source>
</evidence>
<dbReference type="SUPFAM" id="SSF48726">
    <property type="entry name" value="Immunoglobulin"/>
    <property type="match status" value="5"/>
</dbReference>
<dbReference type="InterPro" id="IPR003598">
    <property type="entry name" value="Ig_sub2"/>
</dbReference>
<dbReference type="SMART" id="SM00409">
    <property type="entry name" value="IG"/>
    <property type="match status" value="4"/>
</dbReference>
<organism evidence="11 12">
    <name type="scientific">Magallana gigas</name>
    <name type="common">Pacific oyster</name>
    <name type="synonym">Crassostrea gigas</name>
    <dbReference type="NCBI Taxonomy" id="29159"/>
    <lineage>
        <taxon>Eukaryota</taxon>
        <taxon>Metazoa</taxon>
        <taxon>Spiralia</taxon>
        <taxon>Lophotrochozoa</taxon>
        <taxon>Mollusca</taxon>
        <taxon>Bivalvia</taxon>
        <taxon>Autobranchia</taxon>
        <taxon>Pteriomorphia</taxon>
        <taxon>Ostreida</taxon>
        <taxon>Ostreoidea</taxon>
        <taxon>Ostreidae</taxon>
        <taxon>Magallana</taxon>
    </lineage>
</organism>
<evidence type="ECO:0000313" key="11">
    <source>
        <dbReference type="EnsemblMetazoa" id="G26945.1:cds"/>
    </source>
</evidence>
<keyword evidence="4" id="KW-0677">Repeat</keyword>
<feature type="chain" id="PRO_5036488123" description="Ig-like domain-containing protein" evidence="9">
    <location>
        <begin position="20"/>
        <end position="518"/>
    </location>
</feature>
<dbReference type="InterPro" id="IPR051170">
    <property type="entry name" value="Neural/epithelial_adhesion"/>
</dbReference>